<dbReference type="InterPro" id="IPR046556">
    <property type="entry name" value="DUF6710"/>
</dbReference>
<dbReference type="Proteomes" id="UP000617979">
    <property type="component" value="Unassembled WGS sequence"/>
</dbReference>
<accession>A0ABQ1G0Z4</accession>
<keyword evidence="2" id="KW-1185">Reference proteome</keyword>
<name>A0ABQ1G0Z4_9BACL</name>
<evidence type="ECO:0000313" key="1">
    <source>
        <dbReference type="EMBL" id="GGA35299.1"/>
    </source>
</evidence>
<gene>
    <name evidence="1" type="ORF">GCM10007416_05190</name>
</gene>
<dbReference type="RefSeq" id="WP_373284536.1">
    <property type="nucleotide sequence ID" value="NZ_BMEX01000002.1"/>
</dbReference>
<dbReference type="Pfam" id="PF20457">
    <property type="entry name" value="DUF6710"/>
    <property type="match status" value="1"/>
</dbReference>
<sequence>MIRCTKCQGEGWYNVHNNEKIRDLNDFRIGIIYEIAKLKYRIKKGEV</sequence>
<dbReference type="EMBL" id="BMEX01000002">
    <property type="protein sequence ID" value="GGA35299.1"/>
    <property type="molecule type" value="Genomic_DNA"/>
</dbReference>
<organism evidence="1 2">
    <name type="scientific">Kroppenstedtia guangzhouensis</name>
    <dbReference type="NCBI Taxonomy" id="1274356"/>
    <lineage>
        <taxon>Bacteria</taxon>
        <taxon>Bacillati</taxon>
        <taxon>Bacillota</taxon>
        <taxon>Bacilli</taxon>
        <taxon>Bacillales</taxon>
        <taxon>Thermoactinomycetaceae</taxon>
        <taxon>Kroppenstedtia</taxon>
    </lineage>
</organism>
<protein>
    <submittedName>
        <fullName evidence="1">Uncharacterized protein</fullName>
    </submittedName>
</protein>
<reference evidence="2" key="1">
    <citation type="journal article" date="2019" name="Int. J. Syst. Evol. Microbiol.">
        <title>The Global Catalogue of Microorganisms (GCM) 10K type strain sequencing project: providing services to taxonomists for standard genome sequencing and annotation.</title>
        <authorList>
            <consortium name="The Broad Institute Genomics Platform"/>
            <consortium name="The Broad Institute Genome Sequencing Center for Infectious Disease"/>
            <person name="Wu L."/>
            <person name="Ma J."/>
        </authorList>
    </citation>
    <scope>NUCLEOTIDE SEQUENCE [LARGE SCALE GENOMIC DNA]</scope>
    <source>
        <strain evidence="2">CGMCC 1.12404</strain>
    </source>
</reference>
<comment type="caution">
    <text evidence="1">The sequence shown here is derived from an EMBL/GenBank/DDBJ whole genome shotgun (WGS) entry which is preliminary data.</text>
</comment>
<proteinExistence type="predicted"/>
<evidence type="ECO:0000313" key="2">
    <source>
        <dbReference type="Proteomes" id="UP000617979"/>
    </source>
</evidence>